<protein>
    <submittedName>
        <fullName evidence="1">Uncharacterized protein</fullName>
    </submittedName>
</protein>
<evidence type="ECO:0000313" key="1">
    <source>
        <dbReference type="EMBL" id="RST89964.1"/>
    </source>
</evidence>
<dbReference type="AlphaFoldDB" id="A0A3S0AYC5"/>
<accession>A0A3S0AYC5</accession>
<sequence>MTSSIQHIDHPINMYIRGQVGITVEQFGQLAGIPQSTLTTWVQRKRRIEKLPIYFYAALADVAKQSISEVYQAMLNLQHEYDRYLYETAKKTDQTIFNQAAYEGRAVKASYVKASITEQLISPAKQLVKALNEDDKLMFLEALLLIYSQINRAIPKWMTDYLQDKETFNEFGRSFYNTLIA</sequence>
<keyword evidence="2" id="KW-1185">Reference proteome</keyword>
<comment type="caution">
    <text evidence="1">The sequence shown here is derived from an EMBL/GenBank/DDBJ whole genome shotgun (WGS) entry which is preliminary data.</text>
</comment>
<gene>
    <name evidence="1" type="ORF">C7P63_02480</name>
</gene>
<organism evidence="1 2">
    <name type="scientific">Vagococcus humatus</name>
    <dbReference type="NCBI Taxonomy" id="1889241"/>
    <lineage>
        <taxon>Bacteria</taxon>
        <taxon>Bacillati</taxon>
        <taxon>Bacillota</taxon>
        <taxon>Bacilli</taxon>
        <taxon>Lactobacillales</taxon>
        <taxon>Enterococcaceae</taxon>
        <taxon>Vagococcus</taxon>
    </lineage>
</organism>
<reference evidence="1 2" key="1">
    <citation type="submission" date="2018-03" db="EMBL/GenBank/DDBJ databases">
        <authorList>
            <person name="Gulvik C.A."/>
        </authorList>
    </citation>
    <scope>NUCLEOTIDE SEQUENCE [LARGE SCALE GENOMIC DNA]</scope>
    <source>
        <strain evidence="1 2">JCM 31581</strain>
    </source>
</reference>
<name>A0A3S0AYC5_9ENTE</name>
<dbReference type="RefSeq" id="WP_125942578.1">
    <property type="nucleotide sequence ID" value="NZ_PXZH01000001.1"/>
</dbReference>
<dbReference type="Proteomes" id="UP000277864">
    <property type="component" value="Unassembled WGS sequence"/>
</dbReference>
<evidence type="ECO:0000313" key="2">
    <source>
        <dbReference type="Proteomes" id="UP000277864"/>
    </source>
</evidence>
<proteinExistence type="predicted"/>
<dbReference type="EMBL" id="PXZH01000001">
    <property type="protein sequence ID" value="RST89964.1"/>
    <property type="molecule type" value="Genomic_DNA"/>
</dbReference>
<dbReference type="OrthoDB" id="2189738at2"/>